<feature type="transmembrane region" description="Helical" evidence="4">
    <location>
        <begin position="84"/>
        <end position="101"/>
    </location>
</feature>
<feature type="transmembrane region" description="Helical" evidence="4">
    <location>
        <begin position="306"/>
        <end position="324"/>
    </location>
</feature>
<accession>A0ABY4DDN3</accession>
<dbReference type="PROSITE" id="PS50850">
    <property type="entry name" value="MFS"/>
    <property type="match status" value="1"/>
</dbReference>
<feature type="transmembrane region" description="Helical" evidence="4">
    <location>
        <begin position="49"/>
        <end position="72"/>
    </location>
</feature>
<feature type="transmembrane region" description="Helical" evidence="4">
    <location>
        <begin position="237"/>
        <end position="261"/>
    </location>
</feature>
<evidence type="ECO:0000256" key="3">
    <source>
        <dbReference type="ARBA" id="ARBA00023136"/>
    </source>
</evidence>
<feature type="transmembrane region" description="Helical" evidence="4">
    <location>
        <begin position="336"/>
        <end position="356"/>
    </location>
</feature>
<evidence type="ECO:0000313" key="7">
    <source>
        <dbReference type="Proteomes" id="UP000829708"/>
    </source>
</evidence>
<feature type="transmembrane region" description="Helical" evidence="4">
    <location>
        <begin position="368"/>
        <end position="385"/>
    </location>
</feature>
<sequence>MAKAQKRGLKGYYLTTFLIGLGFFTMGLMDPLYDTYVPIFLARFVESKALIGSIMTFDNMLAIFLIPVFSAISDRTHTRIGRRMPFIVICLPVTAVAFGLIPISALFSLWLLIVLVFVLNLFKQAVRGPVVALMPDMIPGDLRSEANGVINTMGGIATIVGTVGLARLMDIPINLPGLGPTKEILAFPISSLLVLLAVILLFFFVKEKKAVEHAQTEKKVPILSSLKVIFGEQDRSALFILFSLLFWFIGYQGILPFVGLYSKDILKTSSGTASLAAGMVGIAYAIFAIPSGIVAHRIGRKKTIRISLSVLVVLLAGIFFHDPLTAHLSAALRQYTFWALLFCFGIFWVSVVTNSFPMLWQMSTYQTVGIYTGLYYFFSQLASIISPPITGAFIDFFGFRAIFLYGSISMLVAFLLMGKVTRGEPEDDATEN</sequence>
<feature type="transmembrane region" description="Helical" evidence="4">
    <location>
        <begin position="273"/>
        <end position="294"/>
    </location>
</feature>
<evidence type="ECO:0000256" key="1">
    <source>
        <dbReference type="ARBA" id="ARBA00022692"/>
    </source>
</evidence>
<feature type="transmembrane region" description="Helical" evidence="4">
    <location>
        <begin position="146"/>
        <end position="165"/>
    </location>
</feature>
<dbReference type="Pfam" id="PF07690">
    <property type="entry name" value="MFS_1"/>
    <property type="match status" value="1"/>
</dbReference>
<feature type="transmembrane region" description="Helical" evidence="4">
    <location>
        <begin position="185"/>
        <end position="205"/>
    </location>
</feature>
<dbReference type="Proteomes" id="UP000829708">
    <property type="component" value="Chromosome"/>
</dbReference>
<feature type="domain" description="Major facilitator superfamily (MFS) profile" evidence="5">
    <location>
        <begin position="15"/>
        <end position="424"/>
    </location>
</feature>
<evidence type="ECO:0000313" key="6">
    <source>
        <dbReference type="EMBL" id="UOM52080.1"/>
    </source>
</evidence>
<name>A0ABY4DDN3_9SPIR</name>
<dbReference type="Gene3D" id="1.20.1250.20">
    <property type="entry name" value="MFS general substrate transporter like domains"/>
    <property type="match status" value="2"/>
</dbReference>
<evidence type="ECO:0000256" key="4">
    <source>
        <dbReference type="SAM" id="Phobius"/>
    </source>
</evidence>
<dbReference type="InterPro" id="IPR011701">
    <property type="entry name" value="MFS"/>
</dbReference>
<feature type="transmembrane region" description="Helical" evidence="4">
    <location>
        <begin position="12"/>
        <end position="29"/>
    </location>
</feature>
<evidence type="ECO:0000259" key="5">
    <source>
        <dbReference type="PROSITE" id="PS50850"/>
    </source>
</evidence>
<dbReference type="PANTHER" id="PTHR23528:SF1">
    <property type="entry name" value="MAJOR FACILITATOR SUPERFAMILY (MFS) PROFILE DOMAIN-CONTAINING PROTEIN"/>
    <property type="match status" value="1"/>
</dbReference>
<dbReference type="RefSeq" id="WP_244773947.1">
    <property type="nucleotide sequence ID" value="NZ_CP094929.1"/>
</dbReference>
<organism evidence="6 7">
    <name type="scientific">Sphaerochaeta associata</name>
    <dbReference type="NCBI Taxonomy" id="1129264"/>
    <lineage>
        <taxon>Bacteria</taxon>
        <taxon>Pseudomonadati</taxon>
        <taxon>Spirochaetota</taxon>
        <taxon>Spirochaetia</taxon>
        <taxon>Spirochaetales</taxon>
        <taxon>Sphaerochaetaceae</taxon>
        <taxon>Sphaerochaeta</taxon>
    </lineage>
</organism>
<protein>
    <submittedName>
        <fullName evidence="6">MFS transporter</fullName>
    </submittedName>
</protein>
<proteinExistence type="predicted"/>
<evidence type="ECO:0000256" key="2">
    <source>
        <dbReference type="ARBA" id="ARBA00022989"/>
    </source>
</evidence>
<feature type="transmembrane region" description="Helical" evidence="4">
    <location>
        <begin position="107"/>
        <end position="126"/>
    </location>
</feature>
<keyword evidence="1 4" id="KW-0812">Transmembrane</keyword>
<dbReference type="InterPro" id="IPR036259">
    <property type="entry name" value="MFS_trans_sf"/>
</dbReference>
<dbReference type="SUPFAM" id="SSF103473">
    <property type="entry name" value="MFS general substrate transporter"/>
    <property type="match status" value="1"/>
</dbReference>
<keyword evidence="7" id="KW-1185">Reference proteome</keyword>
<dbReference type="InterPro" id="IPR020846">
    <property type="entry name" value="MFS_dom"/>
</dbReference>
<reference evidence="7" key="1">
    <citation type="journal article" date="2024" name="J Bioinform Genom">
        <title>Complete genome sequence of the type strain bacterium Sphaerochaeta associata GLS2t (VKM B-2742)t.</title>
        <authorList>
            <person name="Troshina O.Y."/>
            <person name="Tepeeva A.N."/>
            <person name="Arzamasceva V.O."/>
            <person name="Whitman W.B."/>
            <person name="Varghese N."/>
            <person name="Shapiro N."/>
            <person name="Woyke T."/>
            <person name="Kripides N.C."/>
            <person name="Vasilenko O.V."/>
        </authorList>
    </citation>
    <scope>NUCLEOTIDE SEQUENCE [LARGE SCALE GENOMIC DNA]</scope>
    <source>
        <strain evidence="7">GLS2T</strain>
    </source>
</reference>
<keyword evidence="3 4" id="KW-0472">Membrane</keyword>
<feature type="transmembrane region" description="Helical" evidence="4">
    <location>
        <begin position="397"/>
        <end position="417"/>
    </location>
</feature>
<dbReference type="EMBL" id="CP094929">
    <property type="protein sequence ID" value="UOM52080.1"/>
    <property type="molecule type" value="Genomic_DNA"/>
</dbReference>
<keyword evidence="2 4" id="KW-1133">Transmembrane helix</keyword>
<dbReference type="PANTHER" id="PTHR23528">
    <property type="match status" value="1"/>
</dbReference>
<gene>
    <name evidence="6" type="ORF">MUG09_04725</name>
</gene>